<dbReference type="RefSeq" id="WP_146402595.1">
    <property type="nucleotide sequence ID" value="NZ_SJPJ01000001.1"/>
</dbReference>
<dbReference type="Proteomes" id="UP000315010">
    <property type="component" value="Unassembled WGS sequence"/>
</dbReference>
<evidence type="ECO:0000259" key="1">
    <source>
        <dbReference type="Pfam" id="PF04773"/>
    </source>
</evidence>
<sequence>MNSNGQPNHDTFELVSAYRDGTISPVQQEHLQRLLLSDASAREYFLRFMTLEALLEARFPVSQPNLPVSQPNREEAPITLLPETVGRSSRSKRWKPVMAVAATLLFVVSGVVWQTGHEKVPSIALVADLTDVSWAPGHQSLNVGDKVPPSRIRLRHGIVRLSYQHGVAVTIQGPADYEIRTLDNAVLHHGRMAAYVPDGAEGFSVSTPNANVVDLGTEFGLTVSNDGETELSVFDGKVQLTSSAENDSQIVLAGLAVRVDKAGRMRHEPIHLAPYRDARDSLFRQRMVWEPFGPGSGQEFPGRKGRGWQDAWAIQTRAGSIIENETGVFSEPTLFPGTEFFLGIAAAADNSTESCQVRVARSFGSVDRFSTNEPFTVELLLRLDCEPQDVKSIRLIGAEDNSTASNLPLWEFEAAQIWQAGSEHLAWQFRPSSSKHTEPLTLRVLQGVSIRCFIEIDPLMNQCRATISNRRVSISMKQANESSQSFASDGPVRLAFEVIGQEGKDVRFSMDAIRIQNRPTATQ</sequence>
<evidence type="ECO:0000313" key="2">
    <source>
        <dbReference type="EMBL" id="TWT84744.1"/>
    </source>
</evidence>
<keyword evidence="3" id="KW-1185">Reference proteome</keyword>
<organism evidence="2 3">
    <name type="scientific">Novipirellula herctigrandis</name>
    <dbReference type="NCBI Taxonomy" id="2527986"/>
    <lineage>
        <taxon>Bacteria</taxon>
        <taxon>Pseudomonadati</taxon>
        <taxon>Planctomycetota</taxon>
        <taxon>Planctomycetia</taxon>
        <taxon>Pirellulales</taxon>
        <taxon>Pirellulaceae</taxon>
        <taxon>Novipirellula</taxon>
    </lineage>
</organism>
<dbReference type="PANTHER" id="PTHR30273:SF2">
    <property type="entry name" value="PROTEIN FECR"/>
    <property type="match status" value="1"/>
</dbReference>
<dbReference type="AlphaFoldDB" id="A0A5C5ZBP9"/>
<gene>
    <name evidence="2" type="ORF">CA13_62240</name>
</gene>
<dbReference type="InterPro" id="IPR012373">
    <property type="entry name" value="Ferrdict_sens_TM"/>
</dbReference>
<dbReference type="InterPro" id="IPR006860">
    <property type="entry name" value="FecR"/>
</dbReference>
<dbReference type="OrthoDB" id="258532at2"/>
<dbReference type="EMBL" id="SJPJ01000001">
    <property type="protein sequence ID" value="TWT84744.1"/>
    <property type="molecule type" value="Genomic_DNA"/>
</dbReference>
<evidence type="ECO:0000313" key="3">
    <source>
        <dbReference type="Proteomes" id="UP000315010"/>
    </source>
</evidence>
<dbReference type="Pfam" id="PF04773">
    <property type="entry name" value="FecR"/>
    <property type="match status" value="1"/>
</dbReference>
<name>A0A5C5ZBP9_9BACT</name>
<protein>
    <submittedName>
        <fullName evidence="2">FecR protein</fullName>
    </submittedName>
</protein>
<feature type="domain" description="FecR protein" evidence="1">
    <location>
        <begin position="186"/>
        <end position="239"/>
    </location>
</feature>
<comment type="caution">
    <text evidence="2">The sequence shown here is derived from an EMBL/GenBank/DDBJ whole genome shotgun (WGS) entry which is preliminary data.</text>
</comment>
<proteinExistence type="predicted"/>
<accession>A0A5C5ZBP9</accession>
<dbReference type="GO" id="GO:0016989">
    <property type="term" value="F:sigma factor antagonist activity"/>
    <property type="evidence" value="ECO:0007669"/>
    <property type="project" value="TreeGrafter"/>
</dbReference>
<dbReference type="PANTHER" id="PTHR30273">
    <property type="entry name" value="PERIPLASMIC SIGNAL SENSOR AND SIGMA FACTOR ACTIVATOR FECR-RELATED"/>
    <property type="match status" value="1"/>
</dbReference>
<dbReference type="Gene3D" id="2.60.120.1440">
    <property type="match status" value="1"/>
</dbReference>
<reference evidence="2 3" key="1">
    <citation type="submission" date="2019-02" db="EMBL/GenBank/DDBJ databases">
        <title>Deep-cultivation of Planctomycetes and their phenomic and genomic characterization uncovers novel biology.</title>
        <authorList>
            <person name="Wiegand S."/>
            <person name="Jogler M."/>
            <person name="Boedeker C."/>
            <person name="Pinto D."/>
            <person name="Vollmers J."/>
            <person name="Rivas-Marin E."/>
            <person name="Kohn T."/>
            <person name="Peeters S.H."/>
            <person name="Heuer A."/>
            <person name="Rast P."/>
            <person name="Oberbeckmann S."/>
            <person name="Bunk B."/>
            <person name="Jeske O."/>
            <person name="Meyerdierks A."/>
            <person name="Storesund J.E."/>
            <person name="Kallscheuer N."/>
            <person name="Luecker S."/>
            <person name="Lage O.M."/>
            <person name="Pohl T."/>
            <person name="Merkel B.J."/>
            <person name="Hornburger P."/>
            <person name="Mueller R.-W."/>
            <person name="Bruemmer F."/>
            <person name="Labrenz M."/>
            <person name="Spormann A.M."/>
            <person name="Op Den Camp H."/>
            <person name="Overmann J."/>
            <person name="Amann R."/>
            <person name="Jetten M.S.M."/>
            <person name="Mascher T."/>
            <person name="Medema M.H."/>
            <person name="Devos D.P."/>
            <person name="Kaster A.-K."/>
            <person name="Ovreas L."/>
            <person name="Rohde M."/>
            <person name="Galperin M.Y."/>
            <person name="Jogler C."/>
        </authorList>
    </citation>
    <scope>NUCLEOTIDE SEQUENCE [LARGE SCALE GENOMIC DNA]</scope>
    <source>
        <strain evidence="2 3">CA13</strain>
    </source>
</reference>